<feature type="compositionally biased region" description="Polar residues" evidence="1">
    <location>
        <begin position="56"/>
        <end position="79"/>
    </location>
</feature>
<dbReference type="Gene3D" id="1.10.510.10">
    <property type="entry name" value="Transferase(Phosphotransferase) domain 1"/>
    <property type="match status" value="1"/>
</dbReference>
<keyword evidence="4" id="KW-1185">Reference proteome</keyword>
<dbReference type="SUPFAM" id="SSF56112">
    <property type="entry name" value="Protein kinase-like (PK-like)"/>
    <property type="match status" value="1"/>
</dbReference>
<organism evidence="3 4">
    <name type="scientific">Patella caerulea</name>
    <name type="common">Rayed Mediterranean limpet</name>
    <dbReference type="NCBI Taxonomy" id="87958"/>
    <lineage>
        <taxon>Eukaryota</taxon>
        <taxon>Metazoa</taxon>
        <taxon>Spiralia</taxon>
        <taxon>Lophotrochozoa</taxon>
        <taxon>Mollusca</taxon>
        <taxon>Gastropoda</taxon>
        <taxon>Patellogastropoda</taxon>
        <taxon>Patelloidea</taxon>
        <taxon>Patellidae</taxon>
        <taxon>Patella</taxon>
    </lineage>
</organism>
<dbReference type="PROSITE" id="PS50011">
    <property type="entry name" value="PROTEIN_KINASE_DOM"/>
    <property type="match status" value="1"/>
</dbReference>
<dbReference type="InterPro" id="IPR000719">
    <property type="entry name" value="Prot_kinase_dom"/>
</dbReference>
<dbReference type="GO" id="GO:0005524">
    <property type="term" value="F:ATP binding"/>
    <property type="evidence" value="ECO:0007669"/>
    <property type="project" value="InterPro"/>
</dbReference>
<dbReference type="GO" id="GO:0004715">
    <property type="term" value="F:non-membrane spanning protein tyrosine kinase activity"/>
    <property type="evidence" value="ECO:0007669"/>
    <property type="project" value="InterPro"/>
</dbReference>
<protein>
    <recommendedName>
        <fullName evidence="2">Protein kinase domain-containing protein</fullName>
    </recommendedName>
</protein>
<evidence type="ECO:0000256" key="1">
    <source>
        <dbReference type="SAM" id="MobiDB-lite"/>
    </source>
</evidence>
<feature type="domain" description="Protein kinase" evidence="2">
    <location>
        <begin position="135"/>
        <end position="408"/>
    </location>
</feature>
<gene>
    <name evidence="3" type="ORF">SNE40_001007</name>
</gene>
<proteinExistence type="predicted"/>
<dbReference type="InterPro" id="IPR011009">
    <property type="entry name" value="Kinase-like_dom_sf"/>
</dbReference>
<dbReference type="AlphaFoldDB" id="A0AAN8KLP2"/>
<accession>A0AAN8KLP2</accession>
<dbReference type="PANTHER" id="PTHR46448:SF1">
    <property type="entry name" value="PROTEIN KINASE DOMAIN-CONTAINING PROTEIN"/>
    <property type="match status" value="1"/>
</dbReference>
<comment type="caution">
    <text evidence="3">The sequence shown here is derived from an EMBL/GenBank/DDBJ whole genome shotgun (WGS) entry which is preliminary data.</text>
</comment>
<dbReference type="PANTHER" id="PTHR46448">
    <property type="entry name" value="PROTEIN KINASE DOMAIN-CONTAINING PROTEIN"/>
    <property type="match status" value="1"/>
</dbReference>
<dbReference type="EMBL" id="JAZGQO010000001">
    <property type="protein sequence ID" value="KAK6195617.1"/>
    <property type="molecule type" value="Genomic_DNA"/>
</dbReference>
<evidence type="ECO:0000313" key="4">
    <source>
        <dbReference type="Proteomes" id="UP001347796"/>
    </source>
</evidence>
<dbReference type="InterPro" id="IPR042983">
    <property type="entry name" value="PKDCC"/>
</dbReference>
<dbReference type="Proteomes" id="UP001347796">
    <property type="component" value="Unassembled WGS sequence"/>
</dbReference>
<feature type="region of interest" description="Disordered" evidence="1">
    <location>
        <begin position="56"/>
        <end position="87"/>
    </location>
</feature>
<sequence>MYVAMFRVCPIGSYSEDYSSLNGRFNGIRLQNLPRDTSSYPLESAYQLLAKHKQRSGQTNSLPFQENIGESFSNNQPNNDGKRSPHNHVQISRDLKAEGTLSKNNDVYNDLTRNWKHFNIQRPRYLFNCSNIHDIKIKKKIGHGVSKQTFLGEYNGEHVAVKMVTRHLRDVRDCFDDIKQRNVDTPQTRSKCFAIPTMKLMKEILFLEQINHPNLVSLLGYCVRSEESDSTDISEHGVVAVYEHGQRFVVDSLQLESWQLRLQQAVELADFLDYLENSPLGSLIVPDFKEGHFLFVDYSIKMIDLDDVNNIEPQCGLHPKIVDDDKCEYDLKCLRAQCIGFNAKTNMKHMNRLLFKRLLFPLTFPDVIMKNIGQVSAQLDSLSYSGRELFNELRSLQNIALANLRKHS</sequence>
<evidence type="ECO:0000259" key="2">
    <source>
        <dbReference type="PROSITE" id="PS50011"/>
    </source>
</evidence>
<dbReference type="GO" id="GO:0005576">
    <property type="term" value="C:extracellular region"/>
    <property type="evidence" value="ECO:0007669"/>
    <property type="project" value="TreeGrafter"/>
</dbReference>
<evidence type="ECO:0000313" key="3">
    <source>
        <dbReference type="EMBL" id="KAK6195617.1"/>
    </source>
</evidence>
<name>A0AAN8KLP2_PATCE</name>
<reference evidence="3 4" key="1">
    <citation type="submission" date="2024-01" db="EMBL/GenBank/DDBJ databases">
        <title>The genome of the rayed Mediterranean limpet Patella caerulea (Linnaeus, 1758).</title>
        <authorList>
            <person name="Anh-Thu Weber A."/>
            <person name="Halstead-Nussloch G."/>
        </authorList>
    </citation>
    <scope>NUCLEOTIDE SEQUENCE [LARGE SCALE GENOMIC DNA]</scope>
    <source>
        <strain evidence="3">AATW-2023a</strain>
        <tissue evidence="3">Whole specimen</tissue>
    </source>
</reference>
<dbReference type="GO" id="GO:0001501">
    <property type="term" value="P:skeletal system development"/>
    <property type="evidence" value="ECO:0007669"/>
    <property type="project" value="TreeGrafter"/>
</dbReference>